<protein>
    <submittedName>
        <fullName evidence="1">Uncharacterized protein</fullName>
    </submittedName>
</protein>
<keyword evidence="2" id="KW-1185">Reference proteome</keyword>
<gene>
    <name evidence="1" type="ORF">H8717_09835</name>
</gene>
<dbReference type="RefSeq" id="WP_262400205.1">
    <property type="nucleotide sequence ID" value="NZ_JACRTB010000014.1"/>
</dbReference>
<dbReference type="EMBL" id="JACRTB010000014">
    <property type="protein sequence ID" value="MBC8576702.1"/>
    <property type="molecule type" value="Genomic_DNA"/>
</dbReference>
<dbReference type="Proteomes" id="UP000658131">
    <property type="component" value="Unassembled WGS sequence"/>
</dbReference>
<accession>A0ABR7NLI2</accession>
<comment type="caution">
    <text evidence="1">The sequence shown here is derived from an EMBL/GenBank/DDBJ whole genome shotgun (WGS) entry which is preliminary data.</text>
</comment>
<sequence>MPRLMSTEEYARSYDRCAERLYRFALYVLGDARQAESAVSSAFASGLQTCPPLKGDDTFLEEMLRLVCGACECSVPLEGDSYADGIRRAVAGDCEESLLRVLASKPCHRRAVLILNALFGCDTTALQRILSAKSGRPVSAAAIPV</sequence>
<evidence type="ECO:0000313" key="2">
    <source>
        <dbReference type="Proteomes" id="UP000658131"/>
    </source>
</evidence>
<proteinExistence type="predicted"/>
<reference evidence="1 2" key="1">
    <citation type="submission" date="2020-08" db="EMBL/GenBank/DDBJ databases">
        <title>Genome public.</title>
        <authorList>
            <person name="Liu C."/>
            <person name="Sun Q."/>
        </authorList>
    </citation>
    <scope>NUCLEOTIDE SEQUENCE [LARGE SCALE GENOMIC DNA]</scope>
    <source>
        <strain evidence="1 2">BX1</strain>
    </source>
</reference>
<evidence type="ECO:0000313" key="1">
    <source>
        <dbReference type="EMBL" id="MBC8576702.1"/>
    </source>
</evidence>
<name>A0ABR7NLI2_9FIRM</name>
<organism evidence="1 2">
    <name type="scientific">Yanshouia hominis</name>
    <dbReference type="NCBI Taxonomy" id="2763673"/>
    <lineage>
        <taxon>Bacteria</taxon>
        <taxon>Bacillati</taxon>
        <taxon>Bacillota</taxon>
        <taxon>Clostridia</taxon>
        <taxon>Eubacteriales</taxon>
        <taxon>Oscillospiraceae</taxon>
        <taxon>Yanshouia</taxon>
    </lineage>
</organism>